<feature type="chain" id="PRO_5045632958" evidence="1">
    <location>
        <begin position="37"/>
        <end position="372"/>
    </location>
</feature>
<accession>A0ABN2END8</accession>
<proteinExistence type="predicted"/>
<sequence length="372" mass="39375">MRRMVGALMTGTLVAGALVAGATAAAMIAAPAPAAADGGGGGEPLQGKLDNVVAASAVGGLAEVRDEHRVWRGTSGVAEVGRSASVPANGRFRAGSITKTFVATVVLQLVDEGAVRLDDSVEKWLPGVIPNGEGITVRHLLNHTSGLYDFKDTLRLPDIVANRWKTWTADEVIRRAVANPPTSTTPGRIFDYSNTNYTVLGEIITAATGASYGDEVERRIVRPLGLHGTEMPGTSPHISGPHPHGYLPTAEGLLDFTEMNPSLFGAGGELISTTRDLNDFFSALLTGQLLSPRLLAEMKQPAVEGRDYGLGLAWRDTECGVRVYGNDGDSLTYQSWAFSTPDASHQVSVVLTPNFKADSDDYIGNFLDEAIC</sequence>
<gene>
    <name evidence="3" type="ORF">GCM10009789_77220</name>
</gene>
<keyword evidence="1" id="KW-0732">Signal</keyword>
<dbReference type="GO" id="GO:0016787">
    <property type="term" value="F:hydrolase activity"/>
    <property type="evidence" value="ECO:0007669"/>
    <property type="project" value="UniProtKB-KW"/>
</dbReference>
<feature type="signal peptide" evidence="1">
    <location>
        <begin position="1"/>
        <end position="36"/>
    </location>
</feature>
<evidence type="ECO:0000259" key="2">
    <source>
        <dbReference type="Pfam" id="PF00144"/>
    </source>
</evidence>
<dbReference type="PANTHER" id="PTHR46825">
    <property type="entry name" value="D-ALANYL-D-ALANINE-CARBOXYPEPTIDASE/ENDOPEPTIDASE AMPH"/>
    <property type="match status" value="1"/>
</dbReference>
<dbReference type="InterPro" id="IPR050491">
    <property type="entry name" value="AmpC-like"/>
</dbReference>
<dbReference type="EMBL" id="BAAAOS010000061">
    <property type="protein sequence ID" value="GAA1611457.1"/>
    <property type="molecule type" value="Genomic_DNA"/>
</dbReference>
<evidence type="ECO:0000313" key="3">
    <source>
        <dbReference type="EMBL" id="GAA1611457.1"/>
    </source>
</evidence>
<feature type="domain" description="Beta-lactamase-related" evidence="2">
    <location>
        <begin position="61"/>
        <end position="354"/>
    </location>
</feature>
<keyword evidence="4" id="KW-1185">Reference proteome</keyword>
<dbReference type="SUPFAM" id="SSF56601">
    <property type="entry name" value="beta-lactamase/transpeptidase-like"/>
    <property type="match status" value="1"/>
</dbReference>
<protein>
    <submittedName>
        <fullName evidence="3">Serine hydrolase domain-containing protein</fullName>
    </submittedName>
</protein>
<dbReference type="InterPro" id="IPR001466">
    <property type="entry name" value="Beta-lactam-related"/>
</dbReference>
<dbReference type="InterPro" id="IPR012338">
    <property type="entry name" value="Beta-lactam/transpept-like"/>
</dbReference>
<dbReference type="Gene3D" id="3.40.710.10">
    <property type="entry name" value="DD-peptidase/beta-lactamase superfamily"/>
    <property type="match status" value="1"/>
</dbReference>
<dbReference type="PANTHER" id="PTHR46825:SF7">
    <property type="entry name" value="D-ALANYL-D-ALANINE CARBOXYPEPTIDASE"/>
    <property type="match status" value="1"/>
</dbReference>
<dbReference type="Proteomes" id="UP001500393">
    <property type="component" value="Unassembled WGS sequence"/>
</dbReference>
<name>A0ABN2END8_9ACTN</name>
<dbReference type="RefSeq" id="WP_344221702.1">
    <property type="nucleotide sequence ID" value="NZ_BAAAOS010000061.1"/>
</dbReference>
<comment type="caution">
    <text evidence="3">The sequence shown here is derived from an EMBL/GenBank/DDBJ whole genome shotgun (WGS) entry which is preliminary data.</text>
</comment>
<evidence type="ECO:0000313" key="4">
    <source>
        <dbReference type="Proteomes" id="UP001500393"/>
    </source>
</evidence>
<reference evidence="4" key="1">
    <citation type="journal article" date="2019" name="Int. J. Syst. Evol. Microbiol.">
        <title>The Global Catalogue of Microorganisms (GCM) 10K type strain sequencing project: providing services to taxonomists for standard genome sequencing and annotation.</title>
        <authorList>
            <consortium name="The Broad Institute Genomics Platform"/>
            <consortium name="The Broad Institute Genome Sequencing Center for Infectious Disease"/>
            <person name="Wu L."/>
            <person name="Ma J."/>
        </authorList>
    </citation>
    <scope>NUCLEOTIDE SEQUENCE [LARGE SCALE GENOMIC DNA]</scope>
    <source>
        <strain evidence="4">JCM 14969</strain>
    </source>
</reference>
<keyword evidence="3" id="KW-0378">Hydrolase</keyword>
<organism evidence="3 4">
    <name type="scientific">Kribbella sancticallisti</name>
    <dbReference type="NCBI Taxonomy" id="460087"/>
    <lineage>
        <taxon>Bacteria</taxon>
        <taxon>Bacillati</taxon>
        <taxon>Actinomycetota</taxon>
        <taxon>Actinomycetes</taxon>
        <taxon>Propionibacteriales</taxon>
        <taxon>Kribbellaceae</taxon>
        <taxon>Kribbella</taxon>
    </lineage>
</organism>
<dbReference type="Pfam" id="PF00144">
    <property type="entry name" value="Beta-lactamase"/>
    <property type="match status" value="1"/>
</dbReference>
<evidence type="ECO:0000256" key="1">
    <source>
        <dbReference type="SAM" id="SignalP"/>
    </source>
</evidence>